<proteinExistence type="predicted"/>
<protein>
    <submittedName>
        <fullName evidence="1 3">Uncharacterized protein</fullName>
    </submittedName>
</protein>
<gene>
    <name evidence="1" type="ordered locus">MTR_3g052520</name>
    <name evidence="2" type="ORF">MtrunA17_Chr3g0099171</name>
</gene>
<dbReference type="PaxDb" id="3880-AES70382"/>
<evidence type="ECO:0000313" key="4">
    <source>
        <dbReference type="Proteomes" id="UP000002051"/>
    </source>
</evidence>
<keyword evidence="4" id="KW-1185">Reference proteome</keyword>
<evidence type="ECO:0000313" key="3">
    <source>
        <dbReference type="EnsemblPlants" id="AES70382"/>
    </source>
</evidence>
<dbReference type="Proteomes" id="UP000265566">
    <property type="component" value="Chromosome 3"/>
</dbReference>
<dbReference type="EMBL" id="PSQE01000003">
    <property type="protein sequence ID" value="RHN67111.1"/>
    <property type="molecule type" value="Genomic_DNA"/>
</dbReference>
<sequence>MNANSAKPLCFLSWFLKGEKSIMALFFFCCFSESSESKDFVCHGDVCMLRDRKKYQAKKSKSKQKQ</sequence>
<dbReference type="AlphaFoldDB" id="G7IY40"/>
<reference evidence="3" key="3">
    <citation type="submission" date="2015-04" db="UniProtKB">
        <authorList>
            <consortium name="EnsemblPlants"/>
        </authorList>
    </citation>
    <scope>IDENTIFICATION</scope>
    <source>
        <strain evidence="3">cv. Jemalong A17</strain>
    </source>
</reference>
<dbReference type="Proteomes" id="UP000002051">
    <property type="component" value="Chromosome 3"/>
</dbReference>
<reference evidence="2" key="4">
    <citation type="journal article" date="2018" name="Nat. Plants">
        <title>Whole-genome landscape of Medicago truncatula symbiotic genes.</title>
        <authorList>
            <person name="Pecrix Y."/>
            <person name="Gamas P."/>
            <person name="Carrere S."/>
        </authorList>
    </citation>
    <scope>NUCLEOTIDE SEQUENCE</scope>
    <source>
        <tissue evidence="2">Leaves</tissue>
    </source>
</reference>
<dbReference type="EnsemblPlants" id="AES70382">
    <property type="protein sequence ID" value="AES70382"/>
    <property type="gene ID" value="MTR_3g052520"/>
</dbReference>
<dbReference type="EMBL" id="CM001219">
    <property type="protein sequence ID" value="AES70382.1"/>
    <property type="molecule type" value="Genomic_DNA"/>
</dbReference>
<accession>G7IY40</accession>
<evidence type="ECO:0000313" key="2">
    <source>
        <dbReference type="EMBL" id="RHN67111.1"/>
    </source>
</evidence>
<reference evidence="1 4" key="1">
    <citation type="journal article" date="2011" name="Nature">
        <title>The Medicago genome provides insight into the evolution of rhizobial symbioses.</title>
        <authorList>
            <person name="Young N.D."/>
            <person name="Debelle F."/>
            <person name="Oldroyd G.E."/>
            <person name="Geurts R."/>
            <person name="Cannon S.B."/>
            <person name="Udvardi M.K."/>
            <person name="Benedito V.A."/>
            <person name="Mayer K.F."/>
            <person name="Gouzy J."/>
            <person name="Schoof H."/>
            <person name="Van de Peer Y."/>
            <person name="Proost S."/>
            <person name="Cook D.R."/>
            <person name="Meyers B.C."/>
            <person name="Spannagl M."/>
            <person name="Cheung F."/>
            <person name="De Mita S."/>
            <person name="Krishnakumar V."/>
            <person name="Gundlach H."/>
            <person name="Zhou S."/>
            <person name="Mudge J."/>
            <person name="Bharti A.K."/>
            <person name="Murray J.D."/>
            <person name="Naoumkina M.A."/>
            <person name="Rosen B."/>
            <person name="Silverstein K.A."/>
            <person name="Tang H."/>
            <person name="Rombauts S."/>
            <person name="Zhao P.X."/>
            <person name="Zhou P."/>
            <person name="Barbe V."/>
            <person name="Bardou P."/>
            <person name="Bechner M."/>
            <person name="Bellec A."/>
            <person name="Berger A."/>
            <person name="Berges H."/>
            <person name="Bidwell S."/>
            <person name="Bisseling T."/>
            <person name="Choisne N."/>
            <person name="Couloux A."/>
            <person name="Denny R."/>
            <person name="Deshpande S."/>
            <person name="Dai X."/>
            <person name="Doyle J.J."/>
            <person name="Dudez A.M."/>
            <person name="Farmer A.D."/>
            <person name="Fouteau S."/>
            <person name="Franken C."/>
            <person name="Gibelin C."/>
            <person name="Gish J."/>
            <person name="Goldstein S."/>
            <person name="Gonzalez A.J."/>
            <person name="Green P.J."/>
            <person name="Hallab A."/>
            <person name="Hartog M."/>
            <person name="Hua A."/>
            <person name="Humphray S.J."/>
            <person name="Jeong D.H."/>
            <person name="Jing Y."/>
            <person name="Jocker A."/>
            <person name="Kenton S.M."/>
            <person name="Kim D.J."/>
            <person name="Klee K."/>
            <person name="Lai H."/>
            <person name="Lang C."/>
            <person name="Lin S."/>
            <person name="Macmil S.L."/>
            <person name="Magdelenat G."/>
            <person name="Matthews L."/>
            <person name="McCorrison J."/>
            <person name="Monaghan E.L."/>
            <person name="Mun J.H."/>
            <person name="Najar F.Z."/>
            <person name="Nicholson C."/>
            <person name="Noirot C."/>
            <person name="O'Bleness M."/>
            <person name="Paule C.R."/>
            <person name="Poulain J."/>
            <person name="Prion F."/>
            <person name="Qin B."/>
            <person name="Qu C."/>
            <person name="Retzel E.F."/>
            <person name="Riddle C."/>
            <person name="Sallet E."/>
            <person name="Samain S."/>
            <person name="Samson N."/>
            <person name="Sanders I."/>
            <person name="Saurat O."/>
            <person name="Scarpelli C."/>
            <person name="Schiex T."/>
            <person name="Segurens B."/>
            <person name="Severin A.J."/>
            <person name="Sherrier D.J."/>
            <person name="Shi R."/>
            <person name="Sims S."/>
            <person name="Singer S.R."/>
            <person name="Sinharoy S."/>
            <person name="Sterck L."/>
            <person name="Viollet A."/>
            <person name="Wang B.B."/>
            <person name="Wang K."/>
            <person name="Wang M."/>
            <person name="Wang X."/>
            <person name="Warfsmann J."/>
            <person name="Weissenbach J."/>
            <person name="White D.D."/>
            <person name="White J.D."/>
            <person name="Wiley G.B."/>
            <person name="Wincker P."/>
            <person name="Xing Y."/>
            <person name="Yang L."/>
            <person name="Yao Z."/>
            <person name="Ying F."/>
            <person name="Zhai J."/>
            <person name="Zhou L."/>
            <person name="Zuber A."/>
            <person name="Denarie J."/>
            <person name="Dixon R.A."/>
            <person name="May G.D."/>
            <person name="Schwartz D.C."/>
            <person name="Rogers J."/>
            <person name="Quetier F."/>
            <person name="Town C.D."/>
            <person name="Roe B.A."/>
        </authorList>
    </citation>
    <scope>NUCLEOTIDE SEQUENCE [LARGE SCALE GENOMIC DNA]</scope>
    <source>
        <strain evidence="1">A17</strain>
        <strain evidence="3 4">cv. Jemalong A17</strain>
    </source>
</reference>
<dbReference type="Gramene" id="rna15256">
    <property type="protein sequence ID" value="RHN67111.1"/>
    <property type="gene ID" value="gene15256"/>
</dbReference>
<evidence type="ECO:0000313" key="1">
    <source>
        <dbReference type="EMBL" id="AES70382.1"/>
    </source>
</evidence>
<reference evidence="1 4" key="2">
    <citation type="journal article" date="2014" name="BMC Genomics">
        <title>An improved genome release (version Mt4.0) for the model legume Medicago truncatula.</title>
        <authorList>
            <person name="Tang H."/>
            <person name="Krishnakumar V."/>
            <person name="Bidwell S."/>
            <person name="Rosen B."/>
            <person name="Chan A."/>
            <person name="Zhou S."/>
            <person name="Gentzbittel L."/>
            <person name="Childs K.L."/>
            <person name="Yandell M."/>
            <person name="Gundlach H."/>
            <person name="Mayer K.F."/>
            <person name="Schwartz D.C."/>
            <person name="Town C.D."/>
        </authorList>
    </citation>
    <scope>GENOME REANNOTATION</scope>
    <source>
        <strain evidence="3 4">cv. Jemalong A17</strain>
    </source>
</reference>
<organism evidence="1 4">
    <name type="scientific">Medicago truncatula</name>
    <name type="common">Barrel medic</name>
    <name type="synonym">Medicago tribuloides</name>
    <dbReference type="NCBI Taxonomy" id="3880"/>
    <lineage>
        <taxon>Eukaryota</taxon>
        <taxon>Viridiplantae</taxon>
        <taxon>Streptophyta</taxon>
        <taxon>Embryophyta</taxon>
        <taxon>Tracheophyta</taxon>
        <taxon>Spermatophyta</taxon>
        <taxon>Magnoliopsida</taxon>
        <taxon>eudicotyledons</taxon>
        <taxon>Gunneridae</taxon>
        <taxon>Pentapetalae</taxon>
        <taxon>rosids</taxon>
        <taxon>fabids</taxon>
        <taxon>Fabales</taxon>
        <taxon>Fabaceae</taxon>
        <taxon>Papilionoideae</taxon>
        <taxon>50 kb inversion clade</taxon>
        <taxon>NPAAA clade</taxon>
        <taxon>Hologalegina</taxon>
        <taxon>IRL clade</taxon>
        <taxon>Trifolieae</taxon>
        <taxon>Medicago</taxon>
    </lineage>
</organism>
<dbReference type="HOGENOM" id="CLU_2834959_0_0_1"/>
<name>G7IY40_MEDTR</name>